<dbReference type="Proteomes" id="UP000193498">
    <property type="component" value="Unassembled WGS sequence"/>
</dbReference>
<dbReference type="OrthoDB" id="5552842at2759"/>
<keyword evidence="4" id="KW-1185">Reference proteome</keyword>
<dbReference type="Pfam" id="PF02037">
    <property type="entry name" value="SAP"/>
    <property type="match status" value="1"/>
</dbReference>
<dbReference type="PANTHER" id="PTHR28072">
    <property type="entry name" value="CRUCIFORM CUTTING ENDONUCLEASE 1, MITOCHONDRIAL-RELATED"/>
    <property type="match status" value="1"/>
</dbReference>
<gene>
    <name evidence="3" type="ORF">K493DRAFT_310014</name>
</gene>
<feature type="region of interest" description="Disordered" evidence="1">
    <location>
        <begin position="85"/>
        <end position="136"/>
    </location>
</feature>
<dbReference type="InterPro" id="IPR036361">
    <property type="entry name" value="SAP_dom_sf"/>
</dbReference>
<dbReference type="EMBL" id="MCFE01000004">
    <property type="protein sequence ID" value="ORY08000.1"/>
    <property type="molecule type" value="Genomic_DNA"/>
</dbReference>
<dbReference type="InterPro" id="IPR003034">
    <property type="entry name" value="SAP_dom"/>
</dbReference>
<evidence type="ECO:0000256" key="1">
    <source>
        <dbReference type="SAM" id="MobiDB-lite"/>
    </source>
</evidence>
<accession>A0A1Y1ZCK4</accession>
<dbReference type="SUPFAM" id="SSF53098">
    <property type="entry name" value="Ribonuclease H-like"/>
    <property type="match status" value="1"/>
</dbReference>
<feature type="domain" description="SAP" evidence="2">
    <location>
        <begin position="238"/>
        <end position="272"/>
    </location>
</feature>
<evidence type="ECO:0000313" key="4">
    <source>
        <dbReference type="Proteomes" id="UP000193498"/>
    </source>
</evidence>
<dbReference type="Gene3D" id="3.30.420.10">
    <property type="entry name" value="Ribonuclease H-like superfamily/Ribonuclease H"/>
    <property type="match status" value="1"/>
</dbReference>
<comment type="caution">
    <text evidence="3">The sequence shown here is derived from an EMBL/GenBank/DDBJ whole genome shotgun (WGS) entry which is preliminary data.</text>
</comment>
<dbReference type="SUPFAM" id="SSF68906">
    <property type="entry name" value="SAP domain"/>
    <property type="match status" value="1"/>
</dbReference>
<dbReference type="Pfam" id="PF09159">
    <property type="entry name" value="Ydc2-catalyt"/>
    <property type="match status" value="1"/>
</dbReference>
<dbReference type="GO" id="GO:0003676">
    <property type="term" value="F:nucleic acid binding"/>
    <property type="evidence" value="ECO:0007669"/>
    <property type="project" value="InterPro"/>
</dbReference>
<name>A0A1Y1ZCK4_9FUNG</name>
<organism evidence="3 4">
    <name type="scientific">Basidiobolus meristosporus CBS 931.73</name>
    <dbReference type="NCBI Taxonomy" id="1314790"/>
    <lineage>
        <taxon>Eukaryota</taxon>
        <taxon>Fungi</taxon>
        <taxon>Fungi incertae sedis</taxon>
        <taxon>Zoopagomycota</taxon>
        <taxon>Entomophthoromycotina</taxon>
        <taxon>Basidiobolomycetes</taxon>
        <taxon>Basidiobolales</taxon>
        <taxon>Basidiobolaceae</taxon>
        <taxon>Basidiobolus</taxon>
    </lineage>
</organism>
<dbReference type="AlphaFoldDB" id="A0A1Y1ZCK4"/>
<dbReference type="PANTHER" id="PTHR28072:SF1">
    <property type="entry name" value="CRUCIFORM CUTTING ENDONUCLEASE 1, MITOCHONDRIAL-RELATED"/>
    <property type="match status" value="1"/>
</dbReference>
<dbReference type="InterPro" id="IPR039197">
    <property type="entry name" value="Mrs1/Cce1"/>
</dbReference>
<dbReference type="SMART" id="SM00513">
    <property type="entry name" value="SAP"/>
    <property type="match status" value="1"/>
</dbReference>
<dbReference type="InParanoid" id="A0A1Y1ZCK4"/>
<protein>
    <submittedName>
        <fullName evidence="3">Ribonuclease H-like protein</fullName>
    </submittedName>
</protein>
<proteinExistence type="predicted"/>
<sequence length="504" mass="57300">MLRRKLRDLLLPTTRVGGSPWIRALSNTRPQRNDENERGLDLFKLSEKLSSYLNPQDSVPVDVQAAWLDSTSDEAAQNTEEFHQAEVTTKEVKPNANENTDTDIVAAEPARNTPQTPQTDDKLSEPPTTYKESKHRQTLYKKVLQLEELELAIERVNRIKSTTDTTHSELSTTTHDYSELGTVATLKEFYTEVMELMAIERTPAKNSPRLSPFADVKVDELQGSAGKSADPVVIRAFLDSLNLVALKERCRSYGISTCGNKIDIIKRIEKFLFDFGGERKPIPKSIISIDIGYRNLAYVHIDSTLQILDWQRINLNVPDSYHPIEYARVVNEFVETLSNRGVSDFILERQSLRHSSSSLFEAVVRSNLVEALIIGSLHGRGYNIFSINPITISSYLKSERGSKLLHNAGVVYNERLKKLKLMAPSLSGSQYNSKRYLAKKSNHIGVVKHLLKTKQVIQCPAHLEDMYLRESKKDDLADCLIQSVVWYEWQHTRLQDLYNQILDV</sequence>
<dbReference type="PROSITE" id="PS50800">
    <property type="entry name" value="SAP"/>
    <property type="match status" value="1"/>
</dbReference>
<evidence type="ECO:0000313" key="3">
    <source>
        <dbReference type="EMBL" id="ORY08000.1"/>
    </source>
</evidence>
<evidence type="ECO:0000259" key="2">
    <source>
        <dbReference type="PROSITE" id="PS50800"/>
    </source>
</evidence>
<dbReference type="InterPro" id="IPR012337">
    <property type="entry name" value="RNaseH-like_sf"/>
</dbReference>
<dbReference type="InterPro" id="IPR036397">
    <property type="entry name" value="RNaseH_sf"/>
</dbReference>
<dbReference type="GO" id="GO:0005737">
    <property type="term" value="C:cytoplasm"/>
    <property type="evidence" value="ECO:0007669"/>
    <property type="project" value="UniProtKB-ARBA"/>
</dbReference>
<dbReference type="InterPro" id="IPR015242">
    <property type="entry name" value="Ydc2_cat"/>
</dbReference>
<reference evidence="3 4" key="1">
    <citation type="submission" date="2016-07" db="EMBL/GenBank/DDBJ databases">
        <title>Pervasive Adenine N6-methylation of Active Genes in Fungi.</title>
        <authorList>
            <consortium name="DOE Joint Genome Institute"/>
            <person name="Mondo S.J."/>
            <person name="Dannebaum R.O."/>
            <person name="Kuo R.C."/>
            <person name="Labutti K."/>
            <person name="Haridas S."/>
            <person name="Kuo A."/>
            <person name="Salamov A."/>
            <person name="Ahrendt S.R."/>
            <person name="Lipzen A."/>
            <person name="Sullivan W."/>
            <person name="Andreopoulos W.B."/>
            <person name="Clum A."/>
            <person name="Lindquist E."/>
            <person name="Daum C."/>
            <person name="Ramamoorthy G.K."/>
            <person name="Gryganskyi A."/>
            <person name="Culley D."/>
            <person name="Magnuson J.K."/>
            <person name="James T.Y."/>
            <person name="O'Malley M.A."/>
            <person name="Stajich J.E."/>
            <person name="Spatafora J.W."/>
            <person name="Visel A."/>
            <person name="Grigoriev I.V."/>
        </authorList>
    </citation>
    <scope>NUCLEOTIDE SEQUENCE [LARGE SCALE GENOMIC DNA]</scope>
    <source>
        <strain evidence="3 4">CBS 931.73</strain>
    </source>
</reference>